<name>A0A3M9NEK8_9BACT</name>
<protein>
    <recommendedName>
        <fullName evidence="4">DUF5689 domain-containing protein</fullName>
    </recommendedName>
</protein>
<proteinExistence type="predicted"/>
<evidence type="ECO:0008006" key="4">
    <source>
        <dbReference type="Google" id="ProtNLM"/>
    </source>
</evidence>
<feature type="chain" id="PRO_5018129811" description="DUF5689 domain-containing protein" evidence="1">
    <location>
        <begin position="22"/>
        <end position="390"/>
    </location>
</feature>
<evidence type="ECO:0000313" key="2">
    <source>
        <dbReference type="EMBL" id="RNI36206.1"/>
    </source>
</evidence>
<dbReference type="OrthoDB" id="644040at2"/>
<dbReference type="EMBL" id="RJJR01000008">
    <property type="protein sequence ID" value="RNI36206.1"/>
    <property type="molecule type" value="Genomic_DNA"/>
</dbReference>
<accession>A0A3M9NEK8</accession>
<gene>
    <name evidence="2" type="ORF">EFY79_11020</name>
</gene>
<comment type="caution">
    <text evidence="2">The sequence shown here is derived from an EMBL/GenBank/DDBJ whole genome shotgun (WGS) entry which is preliminary data.</text>
</comment>
<organism evidence="2 3">
    <name type="scientific">Hanamia caeni</name>
    <dbReference type="NCBI Taxonomy" id="2294116"/>
    <lineage>
        <taxon>Bacteria</taxon>
        <taxon>Pseudomonadati</taxon>
        <taxon>Bacteroidota</taxon>
        <taxon>Chitinophagia</taxon>
        <taxon>Chitinophagales</taxon>
        <taxon>Chitinophagaceae</taxon>
        <taxon>Hanamia</taxon>
    </lineage>
</organism>
<dbReference type="AlphaFoldDB" id="A0A3M9NEK8"/>
<dbReference type="RefSeq" id="WP_123120759.1">
    <property type="nucleotide sequence ID" value="NZ_RJJR01000008.1"/>
</dbReference>
<keyword evidence="3" id="KW-1185">Reference proteome</keyword>
<evidence type="ECO:0000313" key="3">
    <source>
        <dbReference type="Proteomes" id="UP000267223"/>
    </source>
</evidence>
<evidence type="ECO:0000256" key="1">
    <source>
        <dbReference type="SAM" id="SignalP"/>
    </source>
</evidence>
<keyword evidence="1" id="KW-0732">Signal</keyword>
<feature type="signal peptide" evidence="1">
    <location>
        <begin position="1"/>
        <end position="21"/>
    </location>
</feature>
<dbReference type="Proteomes" id="UP000267223">
    <property type="component" value="Unassembled WGS sequence"/>
</dbReference>
<reference evidence="2 3" key="1">
    <citation type="submission" date="2018-11" db="EMBL/GenBank/DDBJ databases">
        <title>Draft genome sequence of Ferruginibacter sp. BO-59.</title>
        <authorList>
            <person name="Im W.T."/>
        </authorList>
    </citation>
    <scope>NUCLEOTIDE SEQUENCE [LARGE SCALE GENOMIC DNA]</scope>
    <source>
        <strain evidence="2 3">BO-59</strain>
    </source>
</reference>
<dbReference type="PROSITE" id="PS51257">
    <property type="entry name" value="PROKAR_LIPOPROTEIN"/>
    <property type="match status" value="1"/>
</dbReference>
<sequence>MKNKKSLIFICSLALMVSCSKQPYWDIPTDSNGNAIITDISTATSDGISTLDDQFTVNTKLPNAKAGDVMKVELLKQQIPKTGGTSTQLLPLEGTQQTVNVGSDLTASITYTRAQAQLIEPGDNVYVSFAGKTESASIVIQLTQATTVSVPKVNGTAVNVIRGAGTAWFDLSVQPKSGAYTGTIEVKKKNGSNEPWVSVGNFMTGDKVPISGDDFAAGKDTMYYSFVSTKGTYKDTVNMTILDNDPYFFLKKTGTLSLGGSSAGLNLLTNSAVPAGDASAMIAIDGGSLTLHGGSGWATGGKNISFVSSSQNLYNENNPASAMAAFMAGSPTATADPALGEGVYIFKITNGPNPSDVYYGTLKVTSIVPGASVAYEYRIGNTYNQLSVIK</sequence>